<dbReference type="InterPro" id="IPR043129">
    <property type="entry name" value="ATPase_NBD"/>
</dbReference>
<dbReference type="OrthoDB" id="2963168at2759"/>
<sequence>MQDANCGSMDIAQIFTPHLTAIARLMLSQLQSAKDAGHRVQKVVLIGGFSGSASLRQYLEGRLKELSVDFGHQVRLTRGMLPGEPEIAVAHGAVLRALDKEKGPDRITQSSYGFLRTEPYTEAMHPGMKPRIDKLDGERYIKNTIFWLIQKGQQLPFHAESSILAIHTFSTTEKQLLCEEILYVSDESTESHYRREHPKNRGHEEAGRIIADMTFLRDEGKIEPIEPEIGYGGKRHYRVEFDLVMIIDGRNLRYEARWPAGGGGEAVIGGNVNIAAAFRPGTN</sequence>
<reference evidence="1 2" key="1">
    <citation type="submission" date="2018-05" db="EMBL/GenBank/DDBJ databases">
        <title>Genome sequencing and assembly of the regulated plant pathogen Lachnellula willkommii and related sister species for the development of diagnostic species identification markers.</title>
        <authorList>
            <person name="Giroux E."/>
            <person name="Bilodeau G."/>
        </authorList>
    </citation>
    <scope>NUCLEOTIDE SEQUENCE [LARGE SCALE GENOMIC DNA]</scope>
    <source>
        <strain evidence="1 2">CBS 268.59</strain>
    </source>
</reference>
<dbReference type="SUPFAM" id="SSF53067">
    <property type="entry name" value="Actin-like ATPase domain"/>
    <property type="match status" value="1"/>
</dbReference>
<proteinExistence type="predicted"/>
<protein>
    <submittedName>
        <fullName evidence="1">Uncharacterized protein</fullName>
    </submittedName>
</protein>
<organism evidence="1 2">
    <name type="scientific">Lachnellula suecica</name>
    <dbReference type="NCBI Taxonomy" id="602035"/>
    <lineage>
        <taxon>Eukaryota</taxon>
        <taxon>Fungi</taxon>
        <taxon>Dikarya</taxon>
        <taxon>Ascomycota</taxon>
        <taxon>Pezizomycotina</taxon>
        <taxon>Leotiomycetes</taxon>
        <taxon>Helotiales</taxon>
        <taxon>Lachnaceae</taxon>
        <taxon>Lachnellula</taxon>
    </lineage>
</organism>
<gene>
    <name evidence="1" type="ORF">LSUE1_G004561</name>
</gene>
<evidence type="ECO:0000313" key="2">
    <source>
        <dbReference type="Proteomes" id="UP000469558"/>
    </source>
</evidence>
<evidence type="ECO:0000313" key="1">
    <source>
        <dbReference type="EMBL" id="TVY83758.1"/>
    </source>
</evidence>
<comment type="caution">
    <text evidence="1">The sequence shown here is derived from an EMBL/GenBank/DDBJ whole genome shotgun (WGS) entry which is preliminary data.</text>
</comment>
<keyword evidence="2" id="KW-1185">Reference proteome</keyword>
<dbReference type="EMBL" id="QGMK01000156">
    <property type="protein sequence ID" value="TVY83758.1"/>
    <property type="molecule type" value="Genomic_DNA"/>
</dbReference>
<name>A0A8T9CDV6_9HELO</name>
<accession>A0A8T9CDV6</accession>
<dbReference type="Proteomes" id="UP000469558">
    <property type="component" value="Unassembled WGS sequence"/>
</dbReference>
<dbReference type="PANTHER" id="PTHR42749">
    <property type="entry name" value="CELL SHAPE-DETERMINING PROTEIN MREB"/>
    <property type="match status" value="1"/>
</dbReference>
<dbReference type="AlphaFoldDB" id="A0A8T9CDV6"/>
<dbReference type="PANTHER" id="PTHR42749:SF8">
    <property type="entry name" value="HSP70 FAMILY PROTEIN (AFU_ORTHOLOGUE AFUA_3G13740)"/>
    <property type="match status" value="1"/>
</dbReference>